<reference evidence="1 2" key="1">
    <citation type="submission" date="2006-02" db="EMBL/GenBank/DDBJ databases">
        <authorList>
            <person name="Pinhassi J."/>
            <person name="Pedros-Alio C."/>
            <person name="Ferriera S."/>
            <person name="Johnson J."/>
            <person name="Kravitz S."/>
            <person name="Halpern A."/>
            <person name="Remington K."/>
            <person name="Beeson K."/>
            <person name="Tran B."/>
            <person name="Rogers Y.-H."/>
            <person name="Friedman R."/>
            <person name="Venter J.C."/>
        </authorList>
    </citation>
    <scope>NUCLEOTIDE SEQUENCE [LARGE SCALE GENOMIC DNA]</scope>
    <source>
        <strain evidence="1 2">MED297</strain>
    </source>
</reference>
<gene>
    <name evidence="1" type="ORF">MED297_05434</name>
</gene>
<evidence type="ECO:0008006" key="3">
    <source>
        <dbReference type="Google" id="ProtNLM"/>
    </source>
</evidence>
<protein>
    <recommendedName>
        <fullName evidence="3">Cytochrome c domain-containing protein</fullName>
    </recommendedName>
</protein>
<organism evidence="1 2">
    <name type="scientific">Reinekea blandensis MED297</name>
    <dbReference type="NCBI Taxonomy" id="314283"/>
    <lineage>
        <taxon>Bacteria</taxon>
        <taxon>Pseudomonadati</taxon>
        <taxon>Pseudomonadota</taxon>
        <taxon>Gammaproteobacteria</taxon>
        <taxon>Oceanospirillales</taxon>
        <taxon>Saccharospirillaceae</taxon>
        <taxon>Reinekea</taxon>
    </lineage>
</organism>
<keyword evidence="2" id="KW-1185">Reference proteome</keyword>
<dbReference type="STRING" id="314283.MED297_05434"/>
<dbReference type="HOGENOM" id="CLU_362864_0_0_6"/>
<dbReference type="Proteomes" id="UP000005953">
    <property type="component" value="Unassembled WGS sequence"/>
</dbReference>
<comment type="caution">
    <text evidence="1">The sequence shown here is derived from an EMBL/GenBank/DDBJ whole genome shotgun (WGS) entry which is preliminary data.</text>
</comment>
<dbReference type="PROSITE" id="PS51257">
    <property type="entry name" value="PROKAR_LIPOPROTEIN"/>
    <property type="match status" value="1"/>
</dbReference>
<accession>A4BKH0</accession>
<dbReference type="EMBL" id="AAOE01000045">
    <property type="protein sequence ID" value="EAR07369.1"/>
    <property type="molecule type" value="Genomic_DNA"/>
</dbReference>
<proteinExistence type="predicted"/>
<sequence>MKTKKEFIPMRVLHKPLMVLLGLTLLGCAQDFGDVGDPVDLELDRTLSCSETDAEFFSRAVWPTLAGTCSSCHAASQVGSDGPALVLSSSEADAYQDVRQYIAEHGDTFVRKPTLNGAGHDGGRLLEVDSDQADDFLEMVQRVTQPIEACEDEGVVARELGFDDVVNISASRTVRKSAILMQGRMPTSEEVTTAQQSDVGLRTVLRSYLNGPVFESWLKNSANDRLLTRKYFTGQTEAQEALAADWYLYPGLFDRTGAAFDAAEAAELSCVSGGGQPAQDASEPACQVAWQKRQLANVTYTETQRAIAEEPLELIRYVVTQDRPYSEILTANYRMMNPFTYEIFDGESWTSAYDRFNAEDWRPGQLRRYQVAWNQTIQSAGYDAVPAAGLLSSPVFLLRYPSTDTNRNRARSRWTYYYFLGVDIERLAVRAMDAEELKNVTNPGAEGTSCFGCHQLLDPVAGAFQSWGNDSQFLARNGQDSLPSVYVAGDEYHDGDQWYREQLAPGFNGVDLPVSAPFGPVSGYNDGLQWLGEQLVADPRFATGTAKFWFPGVFGREPLLAPSEPSDADYAARLQAYQDEQALIATWGENFIASGFDLKTLLVDMMMSPLYRGEQLTTADSHRQQVLSDLGLGRLLSPEQLDRKLTAVLDVDWKRDWQNDGQLLEDYYMFYGGIDSDGITERPEAMNSLMYSVVDRMANELACEVVLQEFWPGMPRVLFTDVTMDTDPTTEAGEASIRQTINNLLWRLWGVSDAEEQEALWQLYKAIYDQRIAWREDDDSNGGTYVSDFLGYSVQWDDYRDDEQLDENCEVRDYDSNDGVDVSLNWDGIVWQDPENVRAHLGSYYNPQQSLRPWVAVLTVMLTDIQFVTE</sequence>
<name>A4BKH0_9GAMM</name>
<evidence type="ECO:0000313" key="1">
    <source>
        <dbReference type="EMBL" id="EAR07369.1"/>
    </source>
</evidence>
<evidence type="ECO:0000313" key="2">
    <source>
        <dbReference type="Proteomes" id="UP000005953"/>
    </source>
</evidence>
<dbReference type="AlphaFoldDB" id="A4BKH0"/>